<evidence type="ECO:0000313" key="2">
    <source>
        <dbReference type="Proteomes" id="UP000076482"/>
    </source>
</evidence>
<protein>
    <submittedName>
        <fullName evidence="1">Uncharacterized protein</fullName>
    </submittedName>
</protein>
<proteinExistence type="predicted"/>
<accession>A0A161T5E6</accession>
<dbReference type="AlphaFoldDB" id="A0A161T5E6"/>
<organism evidence="1 2">
    <name type="scientific">Bacillus cereus</name>
    <dbReference type="NCBI Taxonomy" id="1396"/>
    <lineage>
        <taxon>Bacteria</taxon>
        <taxon>Bacillati</taxon>
        <taxon>Bacillota</taxon>
        <taxon>Bacilli</taxon>
        <taxon>Bacillales</taxon>
        <taxon>Bacillaceae</taxon>
        <taxon>Bacillus</taxon>
        <taxon>Bacillus cereus group</taxon>
    </lineage>
</organism>
<dbReference type="EMBL" id="LJKE01000045">
    <property type="protein sequence ID" value="KZD65986.1"/>
    <property type="molecule type" value="Genomic_DNA"/>
</dbReference>
<reference evidence="1 2" key="1">
    <citation type="submission" date="2015-09" db="EMBL/GenBank/DDBJ databases">
        <title>Bacillus cereus food isolates.</title>
        <authorList>
            <person name="Boekhorst J."/>
        </authorList>
    </citation>
    <scope>NUCLEOTIDE SEQUENCE [LARGE SCALE GENOMIC DNA]</scope>
    <source>
        <strain evidence="1 2">B4088</strain>
    </source>
</reference>
<evidence type="ECO:0000313" key="1">
    <source>
        <dbReference type="EMBL" id="KZD65986.1"/>
    </source>
</evidence>
<name>A0A161T5E6_BACCE</name>
<gene>
    <name evidence="1" type="ORF">B4088_2743</name>
</gene>
<dbReference type="Proteomes" id="UP000076482">
    <property type="component" value="Unassembled WGS sequence"/>
</dbReference>
<sequence length="128" mass="14325">MNLEFDKIVDESFKNHPIEGLVFVGSAASRSLLAQEIMEGSPISGYVFLTKQESAFFLSFFESETAISIGMTADKAVTDNNREVIIKAIEVLTEATRTYQSQVNNNLPIAYSHSIEQWLDFKSNTTLH</sequence>
<dbReference type="PATRIC" id="fig|1396.535.peg.1784"/>
<comment type="caution">
    <text evidence="1">The sequence shown here is derived from an EMBL/GenBank/DDBJ whole genome shotgun (WGS) entry which is preliminary data.</text>
</comment>